<dbReference type="InterPro" id="IPR050532">
    <property type="entry name" value="Globin-like_OT"/>
</dbReference>
<dbReference type="InterPro" id="IPR044399">
    <property type="entry name" value="Mb-like_M"/>
</dbReference>
<proteinExistence type="predicted"/>
<feature type="domain" description="Globin" evidence="5">
    <location>
        <begin position="120"/>
        <end position="273"/>
    </location>
</feature>
<dbReference type="GO" id="GO:0046872">
    <property type="term" value="F:metal ion binding"/>
    <property type="evidence" value="ECO:0007669"/>
    <property type="project" value="UniProtKB-KW"/>
</dbReference>
<keyword evidence="1" id="KW-0349">Heme</keyword>
<keyword evidence="3" id="KW-0408">Iron</keyword>
<protein>
    <recommendedName>
        <fullName evidence="5">Globin domain-containing protein</fullName>
    </recommendedName>
</protein>
<dbReference type="GO" id="GO:0019825">
    <property type="term" value="F:oxygen binding"/>
    <property type="evidence" value="ECO:0007669"/>
    <property type="project" value="InterPro"/>
</dbReference>
<gene>
    <name evidence="6" type="ORF">CBOVIS_LOCUS1156</name>
</gene>
<dbReference type="CDD" id="cd01040">
    <property type="entry name" value="Mb-like"/>
    <property type="match status" value="1"/>
</dbReference>
<comment type="caution">
    <text evidence="6">The sequence shown here is derived from an EMBL/GenBank/DDBJ whole genome shotgun (WGS) entry which is preliminary data.</text>
</comment>
<organism evidence="6 7">
    <name type="scientific">Caenorhabditis bovis</name>
    <dbReference type="NCBI Taxonomy" id="2654633"/>
    <lineage>
        <taxon>Eukaryota</taxon>
        <taxon>Metazoa</taxon>
        <taxon>Ecdysozoa</taxon>
        <taxon>Nematoda</taxon>
        <taxon>Chromadorea</taxon>
        <taxon>Rhabditida</taxon>
        <taxon>Rhabditina</taxon>
        <taxon>Rhabditomorpha</taxon>
        <taxon>Rhabditoidea</taxon>
        <taxon>Rhabditidae</taxon>
        <taxon>Peloderinae</taxon>
        <taxon>Caenorhabditis</taxon>
    </lineage>
</organism>
<dbReference type="OrthoDB" id="5780832at2759"/>
<evidence type="ECO:0000313" key="6">
    <source>
        <dbReference type="EMBL" id="CAB3397796.1"/>
    </source>
</evidence>
<keyword evidence="2" id="KW-0479">Metal-binding</keyword>
<dbReference type="Gene3D" id="1.10.490.10">
    <property type="entry name" value="Globins"/>
    <property type="match status" value="1"/>
</dbReference>
<evidence type="ECO:0000259" key="5">
    <source>
        <dbReference type="PROSITE" id="PS01033"/>
    </source>
</evidence>
<accession>A0A8S1EAN7</accession>
<dbReference type="SUPFAM" id="SSF46458">
    <property type="entry name" value="Globin-like"/>
    <property type="match status" value="1"/>
</dbReference>
<evidence type="ECO:0000313" key="7">
    <source>
        <dbReference type="Proteomes" id="UP000494206"/>
    </source>
</evidence>
<evidence type="ECO:0000256" key="4">
    <source>
        <dbReference type="SAM" id="MobiDB-lite"/>
    </source>
</evidence>
<dbReference type="PANTHER" id="PTHR46458">
    <property type="entry name" value="BLR2807 PROTEIN"/>
    <property type="match status" value="1"/>
</dbReference>
<evidence type="ECO:0000256" key="2">
    <source>
        <dbReference type="ARBA" id="ARBA00022723"/>
    </source>
</evidence>
<dbReference type="InterPro" id="IPR000971">
    <property type="entry name" value="Globin"/>
</dbReference>
<dbReference type="PROSITE" id="PS01033">
    <property type="entry name" value="GLOBIN"/>
    <property type="match status" value="1"/>
</dbReference>
<keyword evidence="7" id="KW-1185">Reference proteome</keyword>
<dbReference type="EMBL" id="CADEPM010000001">
    <property type="protein sequence ID" value="CAB3397796.1"/>
    <property type="molecule type" value="Genomic_DNA"/>
</dbReference>
<sequence>MSNSVTPVISITRSRRVSVSSPLRFTRTFSEDSFDSLEKNGRKELRRQRIMENTSSIDKEKSSLSPIYHTNCPHLGQMGRSQTETVESDTLRLPLSAKRSTGDLSCPPSPIRRNLNEIIGLTSYQQKLLTQCWPNIYSTGANGQFATSLYTSLGNRNAKARQLLAKANGVAVFSNNDMDCSAMHCRYTVDLIDSIIRNLDQDHSRITNYILDLGKTHRPLRAEGLSSAVWDDLGDTIMDNARRSDTVRKHKELRRAWLAVIAYITDNLKHGQAMTRASSSYDLTHEHPKSPCVKKNSSN</sequence>
<dbReference type="AlphaFoldDB" id="A0A8S1EAN7"/>
<feature type="region of interest" description="Disordered" evidence="4">
    <location>
        <begin position="279"/>
        <end position="299"/>
    </location>
</feature>
<evidence type="ECO:0000256" key="3">
    <source>
        <dbReference type="ARBA" id="ARBA00023004"/>
    </source>
</evidence>
<dbReference type="PANTHER" id="PTHR46458:SF16">
    <property type="entry name" value="GLOBIN DOMAIN-CONTAINING PROTEIN-RELATED"/>
    <property type="match status" value="1"/>
</dbReference>
<dbReference type="Proteomes" id="UP000494206">
    <property type="component" value="Unassembled WGS sequence"/>
</dbReference>
<dbReference type="InterPro" id="IPR012292">
    <property type="entry name" value="Globin/Proto"/>
</dbReference>
<reference evidence="6 7" key="1">
    <citation type="submission" date="2020-04" db="EMBL/GenBank/DDBJ databases">
        <authorList>
            <person name="Laetsch R D."/>
            <person name="Stevens L."/>
            <person name="Kumar S."/>
            <person name="Blaxter L. M."/>
        </authorList>
    </citation>
    <scope>NUCLEOTIDE SEQUENCE [LARGE SCALE GENOMIC DNA]</scope>
</reference>
<dbReference type="GO" id="GO:0020037">
    <property type="term" value="F:heme binding"/>
    <property type="evidence" value="ECO:0007669"/>
    <property type="project" value="InterPro"/>
</dbReference>
<evidence type="ECO:0000256" key="1">
    <source>
        <dbReference type="ARBA" id="ARBA00022617"/>
    </source>
</evidence>
<name>A0A8S1EAN7_9PELO</name>
<dbReference type="InterPro" id="IPR009050">
    <property type="entry name" value="Globin-like_sf"/>
</dbReference>